<keyword evidence="3" id="KW-1185">Reference proteome</keyword>
<dbReference type="eggNOG" id="COG3391">
    <property type="taxonomic scope" value="Bacteria"/>
</dbReference>
<evidence type="ECO:0000313" key="2">
    <source>
        <dbReference type="EMBL" id="ABF39391.1"/>
    </source>
</evidence>
<dbReference type="HOGENOM" id="CLU_1616852_0_0_0"/>
<protein>
    <submittedName>
        <fullName evidence="2">Uncharacterized protein</fullName>
    </submittedName>
</protein>
<sequence>MCKLYWLTRLRCSGLKSRADLQPSTSQRRPSTRETKRANRRQRLRHPVLVNFRRAPRHHIHVLRRRTIGKGHDAIARAGLYHSGGSATFTWTAGTGVTQYSVYIGSTPGAHDIHYVNAKHALSTSVTGLPSDGGTIYVTLYSLIAASTRAKRTPTSLGRRHAGR</sequence>
<dbReference type="KEGG" id="aba:Acid345_0386"/>
<evidence type="ECO:0000313" key="3">
    <source>
        <dbReference type="Proteomes" id="UP000002432"/>
    </source>
</evidence>
<gene>
    <name evidence="2" type="ordered locus">Acid345_0386</name>
</gene>
<feature type="region of interest" description="Disordered" evidence="1">
    <location>
        <begin position="18"/>
        <end position="44"/>
    </location>
</feature>
<dbReference type="Proteomes" id="UP000002432">
    <property type="component" value="Chromosome"/>
</dbReference>
<dbReference type="EnsemblBacteria" id="ABF39391">
    <property type="protein sequence ID" value="ABF39391"/>
    <property type="gene ID" value="Acid345_0386"/>
</dbReference>
<name>Q1IUQ9_KORVE</name>
<dbReference type="AlphaFoldDB" id="Q1IUQ9"/>
<proteinExistence type="predicted"/>
<dbReference type="EMBL" id="CP000360">
    <property type="protein sequence ID" value="ABF39391.1"/>
    <property type="molecule type" value="Genomic_DNA"/>
</dbReference>
<reference evidence="2 3" key="1">
    <citation type="journal article" date="2009" name="Appl. Environ. Microbiol.">
        <title>Three genomes from the phylum Acidobacteria provide insight into the lifestyles of these microorganisms in soils.</title>
        <authorList>
            <person name="Ward N.L."/>
            <person name="Challacombe J.F."/>
            <person name="Janssen P.H."/>
            <person name="Henrissat B."/>
            <person name="Coutinho P.M."/>
            <person name="Wu M."/>
            <person name="Xie G."/>
            <person name="Haft D.H."/>
            <person name="Sait M."/>
            <person name="Badger J."/>
            <person name="Barabote R.D."/>
            <person name="Bradley B."/>
            <person name="Brettin T.S."/>
            <person name="Brinkac L.M."/>
            <person name="Bruce D."/>
            <person name="Creasy T."/>
            <person name="Daugherty S.C."/>
            <person name="Davidsen T.M."/>
            <person name="DeBoy R.T."/>
            <person name="Detter J.C."/>
            <person name="Dodson R.J."/>
            <person name="Durkin A.S."/>
            <person name="Ganapathy A."/>
            <person name="Gwinn-Giglio M."/>
            <person name="Han C.S."/>
            <person name="Khouri H."/>
            <person name="Kiss H."/>
            <person name="Kothari S.P."/>
            <person name="Madupu R."/>
            <person name="Nelson K.E."/>
            <person name="Nelson W.C."/>
            <person name="Paulsen I."/>
            <person name="Penn K."/>
            <person name="Ren Q."/>
            <person name="Rosovitz M.J."/>
            <person name="Selengut J.D."/>
            <person name="Shrivastava S."/>
            <person name="Sullivan S.A."/>
            <person name="Tapia R."/>
            <person name="Thompson L.S."/>
            <person name="Watkins K.L."/>
            <person name="Yang Q."/>
            <person name="Yu C."/>
            <person name="Zafar N."/>
            <person name="Zhou L."/>
            <person name="Kuske C.R."/>
        </authorList>
    </citation>
    <scope>NUCLEOTIDE SEQUENCE [LARGE SCALE GENOMIC DNA]</scope>
    <source>
        <strain evidence="2 3">Ellin345</strain>
    </source>
</reference>
<accession>Q1IUQ9</accession>
<organism evidence="2 3">
    <name type="scientific">Koribacter versatilis (strain Ellin345)</name>
    <dbReference type="NCBI Taxonomy" id="204669"/>
    <lineage>
        <taxon>Bacteria</taxon>
        <taxon>Pseudomonadati</taxon>
        <taxon>Acidobacteriota</taxon>
        <taxon>Terriglobia</taxon>
        <taxon>Terriglobales</taxon>
        <taxon>Candidatus Korobacteraceae</taxon>
        <taxon>Candidatus Korobacter</taxon>
    </lineage>
</organism>
<evidence type="ECO:0000256" key="1">
    <source>
        <dbReference type="SAM" id="MobiDB-lite"/>
    </source>
</evidence>